<proteinExistence type="predicted"/>
<accession>A0A6M8EWM0</accession>
<gene>
    <name evidence="2" type="ORF">AACT_1766</name>
</gene>
<dbReference type="Pfam" id="PF10544">
    <property type="entry name" value="T5orf172"/>
    <property type="match status" value="1"/>
</dbReference>
<dbReference type="Proteomes" id="UP000503483">
    <property type="component" value="Chromosome"/>
</dbReference>
<evidence type="ECO:0000313" key="3">
    <source>
        <dbReference type="Proteomes" id="UP000503483"/>
    </source>
</evidence>
<dbReference type="RefSeq" id="WP_172126473.1">
    <property type="nucleotide sequence ID" value="NZ_CP042652.1"/>
</dbReference>
<dbReference type="SMART" id="SM00974">
    <property type="entry name" value="T5orf172"/>
    <property type="match status" value="1"/>
</dbReference>
<dbReference type="EMBL" id="CP042652">
    <property type="protein sequence ID" value="QKE28917.1"/>
    <property type="molecule type" value="Genomic_DNA"/>
</dbReference>
<sequence>MINHLYHKQKINIKNTIFYFDYEENSIQFYKNEFDELLMIYTNNSEYRIYDKDRKIKYIIDYSNSKTFSEKNYYNDELTYENIYYKESKKLKYLNKYNSFGNICTTYKYRDKLKEIIKYKDCKIFELYNRNNKFIEYKLKNIELLNEGYVYILSNNLFNGFKIGMTKNKPEKRIKNLNTSVPVDYELEYYMYFNDRKKAEREIQSKLDNIKREFYSNNLEEIKKVFAQVKWEFESKFYADI</sequence>
<dbReference type="KEGG" id="paco:AACT_1766"/>
<name>A0A6M8EWM0_9BACT</name>
<reference evidence="2 3" key="1">
    <citation type="submission" date="2019-08" db="EMBL/GenBank/DDBJ databases">
        <title>Complete genome sequence of Arcobacter acticola.</title>
        <authorList>
            <person name="Miller W."/>
        </authorList>
    </citation>
    <scope>NUCLEOTIDE SEQUENCE [LARGE SCALE GENOMIC DNA]</scope>
    <source>
        <strain evidence="2 3">KCTC 52212</strain>
    </source>
</reference>
<dbReference type="InterPro" id="IPR018306">
    <property type="entry name" value="Phage_T5_Orf172_DNA-bd"/>
</dbReference>
<feature type="domain" description="Bacteriophage T5 Orf172 DNA-binding" evidence="1">
    <location>
        <begin position="155"/>
        <end position="229"/>
    </location>
</feature>
<evidence type="ECO:0000259" key="1">
    <source>
        <dbReference type="SMART" id="SM00974"/>
    </source>
</evidence>
<evidence type="ECO:0000313" key="2">
    <source>
        <dbReference type="EMBL" id="QKE28917.1"/>
    </source>
</evidence>
<keyword evidence="3" id="KW-1185">Reference proteome</keyword>
<dbReference type="AlphaFoldDB" id="A0A6M8EWM0"/>
<protein>
    <recommendedName>
        <fullName evidence="1">Bacteriophage T5 Orf172 DNA-binding domain-containing protein</fullName>
    </recommendedName>
</protein>
<organism evidence="2 3">
    <name type="scientific">Arcobacter acticola</name>
    <dbReference type="NCBI Taxonomy" id="1849015"/>
    <lineage>
        <taxon>Bacteria</taxon>
        <taxon>Pseudomonadati</taxon>
        <taxon>Campylobacterota</taxon>
        <taxon>Epsilonproteobacteria</taxon>
        <taxon>Campylobacterales</taxon>
        <taxon>Arcobacteraceae</taxon>
        <taxon>Arcobacter</taxon>
    </lineage>
</organism>